<evidence type="ECO:0000256" key="2">
    <source>
        <dbReference type="ARBA" id="ARBA00004496"/>
    </source>
</evidence>
<comment type="subcellular location">
    <subcellularLocation>
        <location evidence="2">Cytoplasm</location>
    </subcellularLocation>
    <subcellularLocation>
        <location evidence="1">Nucleus</location>
    </subcellularLocation>
</comment>
<dbReference type="GO" id="GO:0005737">
    <property type="term" value="C:cytoplasm"/>
    <property type="evidence" value="ECO:0007669"/>
    <property type="project" value="UniProtKB-SubCell"/>
</dbReference>
<keyword evidence="5" id="KW-0489">Methyltransferase</keyword>
<evidence type="ECO:0000256" key="3">
    <source>
        <dbReference type="ARBA" id="ARBA00012533"/>
    </source>
</evidence>
<dbReference type="EMBL" id="UYSG01011785">
    <property type="protein sequence ID" value="VDL63609.1"/>
    <property type="molecule type" value="Genomic_DNA"/>
</dbReference>
<dbReference type="InterPro" id="IPR019410">
    <property type="entry name" value="Methyltransf_16"/>
</dbReference>
<protein>
    <recommendedName>
        <fullName evidence="3">protein-histidine N-methyltransferase</fullName>
        <ecNumber evidence="3">2.1.1.85</ecNumber>
    </recommendedName>
</protein>
<evidence type="ECO:0000313" key="13">
    <source>
        <dbReference type="WBParaSite" id="HDID_0001059801-mRNA-1"/>
    </source>
</evidence>
<dbReference type="Proteomes" id="UP000274504">
    <property type="component" value="Unassembled WGS sequence"/>
</dbReference>
<evidence type="ECO:0000256" key="4">
    <source>
        <dbReference type="ARBA" id="ARBA00022490"/>
    </source>
</evidence>
<evidence type="ECO:0000313" key="11">
    <source>
        <dbReference type="EMBL" id="VDL63609.1"/>
    </source>
</evidence>
<dbReference type="STRING" id="6216.A0A0R3SXV6"/>
<evidence type="ECO:0000256" key="7">
    <source>
        <dbReference type="ARBA" id="ARBA00022691"/>
    </source>
</evidence>
<organism evidence="13">
    <name type="scientific">Hymenolepis diminuta</name>
    <name type="common">Rat tapeworm</name>
    <dbReference type="NCBI Taxonomy" id="6216"/>
    <lineage>
        <taxon>Eukaryota</taxon>
        <taxon>Metazoa</taxon>
        <taxon>Spiralia</taxon>
        <taxon>Lophotrochozoa</taxon>
        <taxon>Platyhelminthes</taxon>
        <taxon>Cestoda</taxon>
        <taxon>Eucestoda</taxon>
        <taxon>Cyclophyllidea</taxon>
        <taxon>Hymenolepididae</taxon>
        <taxon>Hymenolepis</taxon>
    </lineage>
</organism>
<dbReference type="WBParaSite" id="HDID_0001059801-mRNA-1">
    <property type="protein sequence ID" value="HDID_0001059801-mRNA-1"/>
    <property type="gene ID" value="HDID_0001059801"/>
</dbReference>
<sequence>SFKFNFFDKPEENSVETNHKGSDNTRPTPVQLSLGDGWERSAALLKRNFKYGDDKAVSILREDQVEQCVKVFAPEIGEDMKMIEALSSDIDVISGVVEGGFTVWDGTRHLLNYLVKENIDFKDKRVLDLGCGAGLLGIHALINGAKFALFQEFNQCVIKAWTINNVKIQSSIRFNQTDFWSGDWEDLADIWSSQEKQFDIILTTETIYRSELYPKLLRVFESVSAPGCQIYVAGKLIYYGNNGTFEGFCEFINKRGGFSCKKIQIESENTCYGCLMMTRIGEKSNPHFSHLYKFRYLS</sequence>
<dbReference type="PANTHER" id="PTHR14614:SF39">
    <property type="entry name" value="HISTIDINE PROTEIN METHYLTRANSFERASE 1 HOMOLOG"/>
    <property type="match status" value="1"/>
</dbReference>
<dbReference type="Pfam" id="PF10294">
    <property type="entry name" value="Methyltransf_16"/>
    <property type="match status" value="1"/>
</dbReference>
<dbReference type="GO" id="GO:0032259">
    <property type="term" value="P:methylation"/>
    <property type="evidence" value="ECO:0007669"/>
    <property type="project" value="UniProtKB-KW"/>
</dbReference>
<dbReference type="AlphaFoldDB" id="A0A0R3SXV6"/>
<name>A0A0R3SXV6_HYMDI</name>
<dbReference type="EC" id="2.1.1.85" evidence="3"/>
<dbReference type="InterPro" id="IPR029063">
    <property type="entry name" value="SAM-dependent_MTases_sf"/>
</dbReference>
<feature type="region of interest" description="Disordered" evidence="10">
    <location>
        <begin position="1"/>
        <end position="32"/>
    </location>
</feature>
<evidence type="ECO:0000256" key="10">
    <source>
        <dbReference type="SAM" id="MobiDB-lite"/>
    </source>
</evidence>
<dbReference type="GO" id="GO:0005634">
    <property type="term" value="C:nucleus"/>
    <property type="evidence" value="ECO:0007669"/>
    <property type="project" value="UniProtKB-SubCell"/>
</dbReference>
<gene>
    <name evidence="11" type="ORF">HDID_LOCUS10596</name>
</gene>
<keyword evidence="4" id="KW-0963">Cytoplasm</keyword>
<proteinExistence type="inferred from homology"/>
<reference evidence="11 12" key="2">
    <citation type="submission" date="2018-11" db="EMBL/GenBank/DDBJ databases">
        <authorList>
            <consortium name="Pathogen Informatics"/>
        </authorList>
    </citation>
    <scope>NUCLEOTIDE SEQUENCE [LARGE SCALE GENOMIC DNA]</scope>
</reference>
<dbReference type="CDD" id="cd02440">
    <property type="entry name" value="AdoMet_MTases"/>
    <property type="match status" value="1"/>
</dbReference>
<reference evidence="13" key="1">
    <citation type="submission" date="2017-02" db="UniProtKB">
        <authorList>
            <consortium name="WormBaseParasite"/>
        </authorList>
    </citation>
    <scope>IDENTIFICATION</scope>
</reference>
<evidence type="ECO:0000256" key="5">
    <source>
        <dbReference type="ARBA" id="ARBA00022603"/>
    </source>
</evidence>
<dbReference type="OrthoDB" id="1723750at2759"/>
<keyword evidence="6" id="KW-0808">Transferase</keyword>
<dbReference type="SUPFAM" id="SSF53335">
    <property type="entry name" value="S-adenosyl-L-methionine-dependent methyltransferases"/>
    <property type="match status" value="1"/>
</dbReference>
<feature type="compositionally biased region" description="Basic and acidic residues" evidence="10">
    <location>
        <begin position="1"/>
        <end position="23"/>
    </location>
</feature>
<evidence type="ECO:0000313" key="12">
    <source>
        <dbReference type="Proteomes" id="UP000274504"/>
    </source>
</evidence>
<dbReference type="Gene3D" id="3.40.50.150">
    <property type="entry name" value="Vaccinia Virus protein VP39"/>
    <property type="match status" value="1"/>
</dbReference>
<evidence type="ECO:0000256" key="6">
    <source>
        <dbReference type="ARBA" id="ARBA00022679"/>
    </source>
</evidence>
<accession>A0A0R3SXV6</accession>
<comment type="similarity">
    <text evidence="9">Belongs to the methyltransferase superfamily. METTL18 family.</text>
</comment>
<dbReference type="PANTHER" id="PTHR14614">
    <property type="entry name" value="HEPATOCELLULAR CARCINOMA-ASSOCIATED ANTIGEN"/>
    <property type="match status" value="1"/>
</dbReference>
<evidence type="ECO:0000256" key="9">
    <source>
        <dbReference type="ARBA" id="ARBA00038126"/>
    </source>
</evidence>
<dbReference type="GO" id="GO:0018064">
    <property type="term" value="F:protein-L-histidine N-tele-methyltransferase activity"/>
    <property type="evidence" value="ECO:0007669"/>
    <property type="project" value="UniProtKB-EC"/>
</dbReference>
<keyword evidence="7" id="KW-0949">S-adenosyl-L-methionine</keyword>
<keyword evidence="8" id="KW-0539">Nucleus</keyword>
<evidence type="ECO:0000256" key="1">
    <source>
        <dbReference type="ARBA" id="ARBA00004123"/>
    </source>
</evidence>
<evidence type="ECO:0000256" key="8">
    <source>
        <dbReference type="ARBA" id="ARBA00023242"/>
    </source>
</evidence>